<comment type="caution">
    <text evidence="2">The sequence shown here is derived from an EMBL/GenBank/DDBJ whole genome shotgun (WGS) entry which is preliminary data.</text>
</comment>
<evidence type="ECO:0000256" key="1">
    <source>
        <dbReference type="SAM" id="SignalP"/>
    </source>
</evidence>
<evidence type="ECO:0000313" key="3">
    <source>
        <dbReference type="Proteomes" id="UP000823632"/>
    </source>
</evidence>
<dbReference type="Proteomes" id="UP000823632">
    <property type="component" value="Unassembled WGS sequence"/>
</dbReference>
<evidence type="ECO:0000313" key="2">
    <source>
        <dbReference type="EMBL" id="MBO8429960.1"/>
    </source>
</evidence>
<organism evidence="2 3">
    <name type="scientific">Candidatus Scatousia excrementipullorum</name>
    <dbReference type="NCBI Taxonomy" id="2840936"/>
    <lineage>
        <taxon>Bacteria</taxon>
        <taxon>Candidatus Scatousia</taxon>
    </lineage>
</organism>
<keyword evidence="1" id="KW-0732">Signal</keyword>
<proteinExistence type="predicted"/>
<dbReference type="EMBL" id="JADIND010000023">
    <property type="protein sequence ID" value="MBO8429960.1"/>
    <property type="molecule type" value="Genomic_DNA"/>
</dbReference>
<name>A0A9D9DNQ1_9BACT</name>
<feature type="signal peptide" evidence="1">
    <location>
        <begin position="1"/>
        <end position="19"/>
    </location>
</feature>
<accession>A0A9D9DNQ1</accession>
<dbReference type="AlphaFoldDB" id="A0A9D9DNQ1"/>
<reference evidence="2" key="2">
    <citation type="journal article" date="2021" name="PeerJ">
        <title>Extensive microbial diversity within the chicken gut microbiome revealed by metagenomics and culture.</title>
        <authorList>
            <person name="Gilroy R."/>
            <person name="Ravi A."/>
            <person name="Getino M."/>
            <person name="Pursley I."/>
            <person name="Horton D.L."/>
            <person name="Alikhan N.F."/>
            <person name="Baker D."/>
            <person name="Gharbi K."/>
            <person name="Hall N."/>
            <person name="Watson M."/>
            <person name="Adriaenssens E.M."/>
            <person name="Foster-Nyarko E."/>
            <person name="Jarju S."/>
            <person name="Secka A."/>
            <person name="Antonio M."/>
            <person name="Oren A."/>
            <person name="Chaudhuri R.R."/>
            <person name="La Ragione R."/>
            <person name="Hildebrand F."/>
            <person name="Pallen M.J."/>
        </authorList>
    </citation>
    <scope>NUCLEOTIDE SEQUENCE</scope>
    <source>
        <strain evidence="2">10192</strain>
    </source>
</reference>
<feature type="chain" id="PRO_5039051899" evidence="1">
    <location>
        <begin position="20"/>
        <end position="200"/>
    </location>
</feature>
<gene>
    <name evidence="2" type="ORF">IAC76_01100</name>
</gene>
<protein>
    <submittedName>
        <fullName evidence="2">Uncharacterized protein</fullName>
    </submittedName>
</protein>
<sequence length="200" mass="23787">MKKLLIILGILFLGNCCFAEDTVITGSVDFNWVNMSQVERDAEISQYQNLIFGDEIQTKIPRKEFRAKYKDFLKDEYYKTTYQLVMNGITETSDANLCAFYYKNNVIYMYAIQYKKNPKTVYYYSAFGRLSYVDEMSDNYPDFPYYSKQYRSNGKLAGAIYFISHDLQYVYEPDGTFKGVWYKEKMFDRNAKQILTRTNW</sequence>
<reference evidence="2" key="1">
    <citation type="submission" date="2020-10" db="EMBL/GenBank/DDBJ databases">
        <authorList>
            <person name="Gilroy R."/>
        </authorList>
    </citation>
    <scope>NUCLEOTIDE SEQUENCE</scope>
    <source>
        <strain evidence="2">10192</strain>
    </source>
</reference>